<dbReference type="Gene3D" id="6.10.250.2410">
    <property type="match status" value="1"/>
</dbReference>
<keyword evidence="3" id="KW-0132">Cell division</keyword>
<dbReference type="InterPro" id="IPR023093">
    <property type="entry name" value="ScpA-like_C"/>
</dbReference>
<dbReference type="GO" id="GO:0007059">
    <property type="term" value="P:chromosome segregation"/>
    <property type="evidence" value="ECO:0007669"/>
    <property type="project" value="UniProtKB-UniRule"/>
</dbReference>
<dbReference type="EMBL" id="BJUI01000004">
    <property type="protein sequence ID" value="GEK41710.1"/>
    <property type="molecule type" value="Genomic_DNA"/>
</dbReference>
<evidence type="ECO:0000256" key="1">
    <source>
        <dbReference type="ARBA" id="ARBA00022829"/>
    </source>
</evidence>
<comment type="similarity">
    <text evidence="3">Belongs to the ScpA family.</text>
</comment>
<keyword evidence="3" id="KW-0963">Cytoplasm</keyword>
<comment type="subcellular location">
    <subcellularLocation>
        <location evidence="3">Cytoplasm</location>
    </subcellularLocation>
    <text evidence="3">Associated with two foci at the outer edges of the nucleoid region in young cells, and at four foci within both cell halves in older cells.</text>
</comment>
<reference evidence="4 5" key="1">
    <citation type="submission" date="2019-07" db="EMBL/GenBank/DDBJ databases">
        <title>Whole genome shotgun sequence of Lactobacillus aviarius subsp. aviarius NBRC 102162.</title>
        <authorList>
            <person name="Hosoyama A."/>
            <person name="Uohara A."/>
            <person name="Ohji S."/>
            <person name="Ichikawa N."/>
        </authorList>
    </citation>
    <scope>NUCLEOTIDE SEQUENCE [LARGE SCALE GENOMIC DNA]</scope>
    <source>
        <strain evidence="4 5">NBRC 102162</strain>
    </source>
</reference>
<dbReference type="AlphaFoldDB" id="A0A510WZ46"/>
<gene>
    <name evidence="3 4" type="primary">scpA</name>
    <name evidence="4" type="ORF">LAV01_05420</name>
</gene>
<keyword evidence="3" id="KW-0131">Cell cycle</keyword>
<comment type="caution">
    <text evidence="4">The sequence shown here is derived from an EMBL/GenBank/DDBJ whole genome shotgun (WGS) entry which is preliminary data.</text>
</comment>
<dbReference type="Pfam" id="PF02616">
    <property type="entry name" value="SMC_ScpA"/>
    <property type="match status" value="1"/>
</dbReference>
<evidence type="ECO:0000313" key="4">
    <source>
        <dbReference type="EMBL" id="GEK41710.1"/>
    </source>
</evidence>
<dbReference type="HAMAP" id="MF_01805">
    <property type="entry name" value="ScpA"/>
    <property type="match status" value="1"/>
</dbReference>
<accession>A0A510WZ46</accession>
<evidence type="ECO:0000313" key="5">
    <source>
        <dbReference type="Proteomes" id="UP000321722"/>
    </source>
</evidence>
<dbReference type="InterPro" id="IPR003768">
    <property type="entry name" value="ScpA"/>
</dbReference>
<dbReference type="Gene3D" id="1.10.10.580">
    <property type="entry name" value="Structural maintenance of chromosome 1. Chain E"/>
    <property type="match status" value="1"/>
</dbReference>
<comment type="function">
    <text evidence="3">Participates in chromosomal partition during cell division. May act via the formation of a condensin-like complex containing Smc and ScpB that pull DNA away from mid-cell into both cell halves.</text>
</comment>
<dbReference type="GO" id="GO:0005737">
    <property type="term" value="C:cytoplasm"/>
    <property type="evidence" value="ECO:0007669"/>
    <property type="project" value="UniProtKB-SubCell"/>
</dbReference>
<evidence type="ECO:0000256" key="3">
    <source>
        <dbReference type="HAMAP-Rule" id="MF_01805"/>
    </source>
</evidence>
<proteinExistence type="inferred from homology"/>
<dbReference type="GO" id="GO:0051301">
    <property type="term" value="P:cell division"/>
    <property type="evidence" value="ECO:0007669"/>
    <property type="project" value="UniProtKB-KW"/>
</dbReference>
<keyword evidence="1 3" id="KW-0159">Chromosome partition</keyword>
<dbReference type="PANTHER" id="PTHR33969:SF2">
    <property type="entry name" value="SEGREGATION AND CONDENSATION PROTEIN A"/>
    <property type="match status" value="1"/>
</dbReference>
<keyword evidence="5" id="KW-1185">Reference proteome</keyword>
<protein>
    <recommendedName>
        <fullName evidence="2 3">Segregation and condensation protein A</fullName>
    </recommendedName>
</protein>
<comment type="subunit">
    <text evidence="3">Component of a cohesin-like complex composed of ScpA, ScpB and the Smc homodimer, in which ScpA and ScpB bind to the head domain of Smc. The presence of the three proteins is required for the association of the complex with DNA.</text>
</comment>
<dbReference type="GO" id="GO:0006260">
    <property type="term" value="P:DNA replication"/>
    <property type="evidence" value="ECO:0007669"/>
    <property type="project" value="UniProtKB-UniRule"/>
</dbReference>
<dbReference type="Proteomes" id="UP000321722">
    <property type="component" value="Unassembled WGS sequence"/>
</dbReference>
<evidence type="ECO:0000256" key="2">
    <source>
        <dbReference type="ARBA" id="ARBA00044777"/>
    </source>
</evidence>
<organism evidence="4 5">
    <name type="scientific">Ligilactobacillus aviarius</name>
    <dbReference type="NCBI Taxonomy" id="1606"/>
    <lineage>
        <taxon>Bacteria</taxon>
        <taxon>Bacillati</taxon>
        <taxon>Bacillota</taxon>
        <taxon>Bacilli</taxon>
        <taxon>Lactobacillales</taxon>
        <taxon>Lactobacillaceae</taxon>
        <taxon>Ligilactobacillus</taxon>
    </lineage>
</organism>
<dbReference type="PANTHER" id="PTHR33969">
    <property type="entry name" value="SEGREGATION AND CONDENSATION PROTEIN A"/>
    <property type="match status" value="1"/>
</dbReference>
<sequence length="271" mass="31095">MLQLLQNGNTKMKANTNNDHQLTFKVEKFEGPLDLLLHLIRQNKMNINDIPMAEITAQYIDYLHQMQTLKLDVAGEYLVMAAMLLNIKSKMLLPTEQEQAEEFEENYEDPREELVQQLILHQTFQDAGTQLQVLATERQKQYSREQATIPADAKLGKLSDEELSTEMLQRAFARMIAQRKIAKPVRRKLETEKYTIKGEIKRVQQRIQEAAQPLEFQSLFGDQIEAEQLVTTFLALLELTKRGEVTVSQTTQLGPIILERGTKNAVKPSKG</sequence>
<name>A0A510WZ46_9LACO</name>